<dbReference type="EMBL" id="AP019755">
    <property type="protein sequence ID" value="BBL35336.1"/>
    <property type="molecule type" value="Genomic_DNA"/>
</dbReference>
<evidence type="ECO:0000256" key="1">
    <source>
        <dbReference type="SAM" id="Coils"/>
    </source>
</evidence>
<reference evidence="3 4" key="1">
    <citation type="submission" date="2019-06" db="EMBL/GenBank/DDBJ databases">
        <title>Nitrosomonas stercoris KYUHI-S whole genome shotgun sequence.</title>
        <authorList>
            <person name="Nakagawa T."/>
            <person name="Tsuchiya Y."/>
            <person name="Takahashi R."/>
        </authorList>
    </citation>
    <scope>NUCLEOTIDE SEQUENCE [LARGE SCALE GENOMIC DNA]</scope>
    <source>
        <strain evidence="3 4">KYUHI-S</strain>
    </source>
</reference>
<name>A0A4Y1YMJ0_9PROT</name>
<feature type="coiled-coil region" evidence="1">
    <location>
        <begin position="22"/>
        <end position="91"/>
    </location>
</feature>
<evidence type="ECO:0000313" key="4">
    <source>
        <dbReference type="Proteomes" id="UP000316473"/>
    </source>
</evidence>
<dbReference type="AlphaFoldDB" id="A0A4Y1YMJ0"/>
<feature type="chain" id="PRO_5021421958" evidence="2">
    <location>
        <begin position="19"/>
        <end position="105"/>
    </location>
</feature>
<evidence type="ECO:0000313" key="3">
    <source>
        <dbReference type="EMBL" id="BBL35336.1"/>
    </source>
</evidence>
<proteinExistence type="predicted"/>
<sequence>MKFLIMTLSLLVASSAFAADDLNNLQRQTNTAYEQMKQAENRVNKTRKELQSKQDSLDYYRKKITEAEKEFQAAQQASQNAEANLATTTRRWNELSEALYQKWRQ</sequence>
<keyword evidence="4" id="KW-1185">Reference proteome</keyword>
<dbReference type="KEGG" id="nst:Nstercoris_01599"/>
<feature type="signal peptide" evidence="2">
    <location>
        <begin position="1"/>
        <end position="18"/>
    </location>
</feature>
<keyword evidence="2" id="KW-0732">Signal</keyword>
<evidence type="ECO:0000256" key="2">
    <source>
        <dbReference type="SAM" id="SignalP"/>
    </source>
</evidence>
<gene>
    <name evidence="3" type="ORF">Nstercoris_01599</name>
</gene>
<protein>
    <submittedName>
        <fullName evidence="3">Uncharacterized protein</fullName>
    </submittedName>
</protein>
<organism evidence="3 4">
    <name type="scientific">Nitrosomonas stercoris</name>
    <dbReference type="NCBI Taxonomy" id="1444684"/>
    <lineage>
        <taxon>Bacteria</taxon>
        <taxon>Pseudomonadati</taxon>
        <taxon>Pseudomonadota</taxon>
        <taxon>Betaproteobacteria</taxon>
        <taxon>Nitrosomonadales</taxon>
        <taxon>Nitrosomonadaceae</taxon>
        <taxon>Nitrosomonas</taxon>
    </lineage>
</organism>
<dbReference type="SUPFAM" id="SSF57997">
    <property type="entry name" value="Tropomyosin"/>
    <property type="match status" value="1"/>
</dbReference>
<keyword evidence="1" id="KW-0175">Coiled coil</keyword>
<dbReference type="Proteomes" id="UP000316473">
    <property type="component" value="Chromosome"/>
</dbReference>
<dbReference type="Gene3D" id="1.20.5.340">
    <property type="match status" value="1"/>
</dbReference>
<accession>A0A4Y1YMJ0</accession>